<dbReference type="NCBIfam" id="TIGR00544">
    <property type="entry name" value="lgt"/>
    <property type="match status" value="1"/>
</dbReference>
<dbReference type="HAMAP" id="MF_01147">
    <property type="entry name" value="Lgt"/>
    <property type="match status" value="1"/>
</dbReference>
<reference evidence="8" key="1">
    <citation type="submission" date="2023-08" db="EMBL/GenBank/DDBJ databases">
        <title>Complete genome sequence of Mycoplasma seminis 2200.</title>
        <authorList>
            <person name="Spergser J."/>
        </authorList>
    </citation>
    <scope>NUCLEOTIDE SEQUENCE [LARGE SCALE GENOMIC DNA]</scope>
    <source>
        <strain evidence="8">2200</strain>
    </source>
</reference>
<sequence>MNNLPSYLPNAPIAEGTPTILFTVGNYQMHLYSLMIMFGFLFSILTVFFFWYKEEWDLNILFVLIIITVPAGIFGGRLGYVIERLIYNPQNPFPGSHWYALWEGGMSIQGGVILAAVLDAMYLYTKRNYVDLRKCFSYILPAVLVGQFVGRFGNYANHEVYGRIDWDGSSVISLGHTFADNMYISDATTDALGLPGAYRYPLFLYEGIANLVGYVLLCWVFNYFGVFKPGATGALYLVWYGVTRAAMEPLREESYGLYSVVAIIFIILGVLIFMYYQFFGRVKYIKTWEKYRWTYQMKDKEWYSNYVYRTSLRNVLCFLRTKDRY</sequence>
<feature type="binding site" evidence="7">
    <location>
        <position position="151"/>
    </location>
    <ligand>
        <name>a 1,2-diacyl-sn-glycero-3-phospho-(1'-sn-glycerol)</name>
        <dbReference type="ChEBI" id="CHEBI:64716"/>
    </ligand>
</feature>
<dbReference type="GO" id="GO:0008961">
    <property type="term" value="F:phosphatidylglycerol-prolipoprotein diacylglyceryl transferase activity"/>
    <property type="evidence" value="ECO:0007669"/>
    <property type="project" value="UniProtKB-EC"/>
</dbReference>
<comment type="function">
    <text evidence="7">Catalyzes the transfer of the diacylglyceryl group from phosphatidylglycerol to the sulfhydryl group of the N-terminal cysteine of a prolipoprotein, the first step in the formation of mature lipoproteins.</text>
</comment>
<dbReference type="InterPro" id="IPR001640">
    <property type="entry name" value="Lgt"/>
</dbReference>
<comment type="similarity">
    <text evidence="1 7">Belongs to the Lgt family.</text>
</comment>
<dbReference type="PANTHER" id="PTHR30589:SF0">
    <property type="entry name" value="PHOSPHATIDYLGLYCEROL--PROLIPOPROTEIN DIACYLGLYCERYL TRANSFERASE"/>
    <property type="match status" value="1"/>
</dbReference>
<dbReference type="EC" id="2.5.1.145" evidence="7"/>
<keyword evidence="5 7" id="KW-1133">Transmembrane helix</keyword>
<evidence type="ECO:0000256" key="7">
    <source>
        <dbReference type="HAMAP-Rule" id="MF_01147"/>
    </source>
</evidence>
<comment type="pathway">
    <text evidence="7">Protein modification; lipoprotein biosynthesis (diacylglyceryl transfer).</text>
</comment>
<keyword evidence="3 7" id="KW-0808">Transferase</keyword>
<keyword evidence="2 7" id="KW-1003">Cell membrane</keyword>
<protein>
    <recommendedName>
        <fullName evidence="7">Phosphatidylglycerol--prolipoprotein diacylglyceryl transferase</fullName>
        <ecNumber evidence="7">2.5.1.145</ecNumber>
    </recommendedName>
</protein>
<evidence type="ECO:0000256" key="4">
    <source>
        <dbReference type="ARBA" id="ARBA00022692"/>
    </source>
</evidence>
<evidence type="ECO:0000256" key="3">
    <source>
        <dbReference type="ARBA" id="ARBA00022679"/>
    </source>
</evidence>
<dbReference type="PANTHER" id="PTHR30589">
    <property type="entry name" value="PROLIPOPROTEIN DIACYLGLYCERYL TRANSFERASE"/>
    <property type="match status" value="1"/>
</dbReference>
<feature type="transmembrane region" description="Helical" evidence="7">
    <location>
        <begin position="255"/>
        <end position="276"/>
    </location>
</feature>
<keyword evidence="4 7" id="KW-0812">Transmembrane</keyword>
<evidence type="ECO:0000256" key="5">
    <source>
        <dbReference type="ARBA" id="ARBA00022989"/>
    </source>
</evidence>
<keyword evidence="9" id="KW-1185">Reference proteome</keyword>
<feature type="transmembrane region" description="Helical" evidence="7">
    <location>
        <begin position="58"/>
        <end position="80"/>
    </location>
</feature>
<keyword evidence="6 7" id="KW-0472">Membrane</keyword>
<feature type="transmembrane region" description="Helical" evidence="7">
    <location>
        <begin position="202"/>
        <end position="224"/>
    </location>
</feature>
<evidence type="ECO:0000256" key="1">
    <source>
        <dbReference type="ARBA" id="ARBA00007150"/>
    </source>
</evidence>
<organism evidence="8 9">
    <name type="scientific">Mycoplasma seminis</name>
    <dbReference type="NCBI Taxonomy" id="512749"/>
    <lineage>
        <taxon>Bacteria</taxon>
        <taxon>Bacillati</taxon>
        <taxon>Mycoplasmatota</taxon>
        <taxon>Mollicutes</taxon>
        <taxon>Mycoplasmataceae</taxon>
        <taxon>Mycoplasma</taxon>
    </lineage>
</organism>
<dbReference type="RefSeq" id="WP_305937822.1">
    <property type="nucleotide sequence ID" value="NZ_CP132191.1"/>
</dbReference>
<evidence type="ECO:0000313" key="9">
    <source>
        <dbReference type="Proteomes" id="UP001237011"/>
    </source>
</evidence>
<evidence type="ECO:0000256" key="2">
    <source>
        <dbReference type="ARBA" id="ARBA00022475"/>
    </source>
</evidence>
<proteinExistence type="inferred from homology"/>
<comment type="catalytic activity">
    <reaction evidence="7">
        <text>L-cysteinyl-[prolipoprotein] + a 1,2-diacyl-sn-glycero-3-phospho-(1'-sn-glycerol) = an S-1,2-diacyl-sn-glyceryl-L-cysteinyl-[prolipoprotein] + sn-glycerol 1-phosphate + H(+)</text>
        <dbReference type="Rhea" id="RHEA:56712"/>
        <dbReference type="Rhea" id="RHEA-COMP:14679"/>
        <dbReference type="Rhea" id="RHEA-COMP:14680"/>
        <dbReference type="ChEBI" id="CHEBI:15378"/>
        <dbReference type="ChEBI" id="CHEBI:29950"/>
        <dbReference type="ChEBI" id="CHEBI:57685"/>
        <dbReference type="ChEBI" id="CHEBI:64716"/>
        <dbReference type="ChEBI" id="CHEBI:140658"/>
        <dbReference type="EC" id="2.5.1.145"/>
    </reaction>
</comment>
<feature type="transmembrane region" description="Helical" evidence="7">
    <location>
        <begin position="31"/>
        <end position="51"/>
    </location>
</feature>
<dbReference type="Proteomes" id="UP001237011">
    <property type="component" value="Chromosome"/>
</dbReference>
<evidence type="ECO:0000313" key="8">
    <source>
        <dbReference type="EMBL" id="WLP85386.1"/>
    </source>
</evidence>
<dbReference type="PROSITE" id="PS01311">
    <property type="entry name" value="LGT"/>
    <property type="match status" value="1"/>
</dbReference>
<feature type="transmembrane region" description="Helical" evidence="7">
    <location>
        <begin position="100"/>
        <end position="124"/>
    </location>
</feature>
<name>A0ABY9HAC6_9MOLU</name>
<comment type="subcellular location">
    <subcellularLocation>
        <location evidence="7">Cell membrane</location>
        <topology evidence="7">Multi-pass membrane protein</topology>
    </subcellularLocation>
</comment>
<accession>A0ABY9HAC6</accession>
<gene>
    <name evidence="7 8" type="primary">lgt</name>
    <name evidence="8" type="ORF">Q8852_03635</name>
</gene>
<evidence type="ECO:0000256" key="6">
    <source>
        <dbReference type="ARBA" id="ARBA00023136"/>
    </source>
</evidence>
<dbReference type="EMBL" id="CP132191">
    <property type="protein sequence ID" value="WLP85386.1"/>
    <property type="molecule type" value="Genomic_DNA"/>
</dbReference>
<dbReference type="Pfam" id="PF01790">
    <property type="entry name" value="LGT"/>
    <property type="match status" value="1"/>
</dbReference>